<evidence type="ECO:0000259" key="2">
    <source>
        <dbReference type="PROSITE" id="PS50802"/>
    </source>
</evidence>
<dbReference type="GO" id="GO:0004843">
    <property type="term" value="F:cysteine-type deubiquitinase activity"/>
    <property type="evidence" value="ECO:0007669"/>
    <property type="project" value="InterPro"/>
</dbReference>
<protein>
    <submittedName>
        <fullName evidence="3">Putative deubiquitinating protein</fullName>
    </submittedName>
</protein>
<dbReference type="EMBL" id="GECL01001836">
    <property type="protein sequence ID" value="JAP04288.1"/>
    <property type="molecule type" value="Transcribed_RNA"/>
</dbReference>
<feature type="compositionally biased region" description="Polar residues" evidence="1">
    <location>
        <begin position="628"/>
        <end position="642"/>
    </location>
</feature>
<dbReference type="PANTHER" id="PTHR14843">
    <property type="entry name" value="DEUBIQUITINATING PROTEIN VCIP135"/>
    <property type="match status" value="1"/>
</dbReference>
<dbReference type="PANTHER" id="PTHR14843:SF2">
    <property type="entry name" value="DEUBIQUITINATING PROTEIN VCPIP1"/>
    <property type="match status" value="1"/>
</dbReference>
<evidence type="ECO:0000313" key="3">
    <source>
        <dbReference type="EMBL" id="JAP04288.1"/>
    </source>
</evidence>
<dbReference type="GO" id="GO:0071108">
    <property type="term" value="P:protein K48-linked deubiquitination"/>
    <property type="evidence" value="ECO:0007669"/>
    <property type="project" value="TreeGrafter"/>
</dbReference>
<dbReference type="InterPro" id="IPR039087">
    <property type="entry name" value="VCPIP1"/>
</dbReference>
<sequence length="744" mass="83777">RMWIGTCKDELCRQVLLFPECVPYVTCHQCGQTHRTDSLDNKYPFNKTLSSNPHILKTPCDKLNLPTRGPELIKVMGYSHYQQKLVSHLLTKHGMDKHTGKARLLQQITGGVTLDCSVFGDRSFKIETRHIDITGFGKDIAANEYLAETLKVITSFNDNLNSLIPIHADGDGHCLVHAISRAVSGRELFWHPLRIGLKQHFSSNMEKYKSLLGNFINNAEWSYIIDECDPDYKPSDGSMVGLRNVHVFGLANLLRRPIILLDSMEGMKASADYAAVFLPGLNPTMTCCNKNGSLNSPICLAWSSAARNHYIPLVPVKELPLPKLRRVFLPKVWGFPQDLIDSYMKFDDQNCVVIGGDELLAQPYLNKLNMAMDELFTCKKRVAPQIVADLFHYHYSTKLVNPPKPEAVLEAAVTTLQEGRLLRCILCHALCVVPLTSHSLRPGGPLYVAAKKVFGFLRQDYDYTFRNYRIVCRYDSSLDILVVQSIDPSEPCTFCNNRSLRKMRYDGSVVYQNGDNTTIPISNVKKSNCHCGFKHWWDGNYYDNLPTIHEIFIQWKGDIITETFHWFSEERDPVLNSDVYEVAANIIQKNFSEQDRTESLMESVVAAIREVTKESRRVGEVEDGGITHLSQISGNSGRQSPGGNKLCNEYGGESSSSQICHDITSLHRDNASFSPSHSRSYNETISDRESLTVPLLEEETVGIRPATKRSSSAGSRESPKRKLLSENKDRSPSPNSPKPSTSRH</sequence>
<dbReference type="Pfam" id="PF02338">
    <property type="entry name" value="OTU"/>
    <property type="match status" value="1"/>
</dbReference>
<dbReference type="GO" id="GO:0035871">
    <property type="term" value="P:protein K11-linked deubiquitination"/>
    <property type="evidence" value="ECO:0007669"/>
    <property type="project" value="TreeGrafter"/>
</dbReference>
<dbReference type="InterPro" id="IPR045827">
    <property type="entry name" value="VCPIP1_N"/>
</dbReference>
<proteinExistence type="predicted"/>
<reference evidence="3" key="1">
    <citation type="journal article" date="2018" name="J. Proteomics">
        <title>Exploring the molecular complexity of Triatoma dimidiata sialome.</title>
        <authorList>
            <person name="Santiago P.B."/>
            <person name="de Araujo C.N."/>
            <person name="Charneau S."/>
            <person name="Bastos I.M.D."/>
            <person name="Assumpcao T.C.F."/>
            <person name="Queiroz R.M.L."/>
            <person name="Praca Y.R."/>
            <person name="Cordeiro T.M."/>
            <person name="Garcia C.H.S."/>
            <person name="da Silva I.G."/>
            <person name="Raiol T."/>
            <person name="Motta F.N."/>
            <person name="de Araujo Oliveira J.V."/>
            <person name="de Sousa M.V."/>
            <person name="Ribeiro J.M.C."/>
            <person name="de Santana J.M."/>
        </authorList>
    </citation>
    <scope>NUCLEOTIDE SEQUENCE</scope>
    <source>
        <strain evidence="3">Santander</strain>
        <tissue evidence="3">Salivary glands</tissue>
    </source>
</reference>
<accession>A0A0V0G880</accession>
<organism evidence="3">
    <name type="scientific">Triatoma dimidiata</name>
    <name type="common">Kissing bug</name>
    <name type="synonym">Meccus dimidiatus</name>
    <dbReference type="NCBI Taxonomy" id="72491"/>
    <lineage>
        <taxon>Eukaryota</taxon>
        <taxon>Metazoa</taxon>
        <taxon>Ecdysozoa</taxon>
        <taxon>Arthropoda</taxon>
        <taxon>Hexapoda</taxon>
        <taxon>Insecta</taxon>
        <taxon>Pterygota</taxon>
        <taxon>Neoptera</taxon>
        <taxon>Paraneoptera</taxon>
        <taxon>Hemiptera</taxon>
        <taxon>Heteroptera</taxon>
        <taxon>Panheteroptera</taxon>
        <taxon>Cimicomorpha</taxon>
        <taxon>Reduviidae</taxon>
        <taxon>Triatominae</taxon>
        <taxon>Triatoma</taxon>
    </lineage>
</organism>
<feature type="region of interest" description="Disordered" evidence="1">
    <location>
        <begin position="620"/>
        <end position="654"/>
    </location>
</feature>
<feature type="compositionally biased region" description="Basic and acidic residues" evidence="1">
    <location>
        <begin position="717"/>
        <end position="731"/>
    </location>
</feature>
<dbReference type="GO" id="GO:0016567">
    <property type="term" value="P:protein ubiquitination"/>
    <property type="evidence" value="ECO:0007669"/>
    <property type="project" value="InterPro"/>
</dbReference>
<feature type="domain" description="OTU" evidence="2">
    <location>
        <begin position="163"/>
        <end position="316"/>
    </location>
</feature>
<dbReference type="Pfam" id="PF19437">
    <property type="entry name" value="VCIP135_N"/>
    <property type="match status" value="1"/>
</dbReference>
<dbReference type="GO" id="GO:0090168">
    <property type="term" value="P:Golgi reassembly"/>
    <property type="evidence" value="ECO:0007669"/>
    <property type="project" value="TreeGrafter"/>
</dbReference>
<feature type="region of interest" description="Disordered" evidence="1">
    <location>
        <begin position="692"/>
        <end position="744"/>
    </location>
</feature>
<evidence type="ECO:0000256" key="1">
    <source>
        <dbReference type="SAM" id="MobiDB-lite"/>
    </source>
</evidence>
<dbReference type="AlphaFoldDB" id="A0A0V0G880"/>
<dbReference type="GO" id="GO:0016320">
    <property type="term" value="P:endoplasmic reticulum membrane fusion"/>
    <property type="evidence" value="ECO:0007669"/>
    <property type="project" value="TreeGrafter"/>
</dbReference>
<dbReference type="InterPro" id="IPR003323">
    <property type="entry name" value="OTU_dom"/>
</dbReference>
<name>A0A0V0G880_TRIDM</name>
<feature type="non-terminal residue" evidence="3">
    <location>
        <position position="1"/>
    </location>
</feature>
<dbReference type="PROSITE" id="PS50802">
    <property type="entry name" value="OTU"/>
    <property type="match status" value="1"/>
</dbReference>